<dbReference type="EMBL" id="FMTS01000003">
    <property type="protein sequence ID" value="SCW61704.1"/>
    <property type="molecule type" value="Genomic_DNA"/>
</dbReference>
<feature type="region of interest" description="Disordered" evidence="1">
    <location>
        <begin position="1"/>
        <end position="44"/>
    </location>
</feature>
<reference evidence="3" key="1">
    <citation type="submission" date="2016-10" db="EMBL/GenBank/DDBJ databases">
        <authorList>
            <person name="Varghese N."/>
            <person name="Submissions S."/>
        </authorList>
    </citation>
    <scope>NUCLEOTIDE SEQUENCE [LARGE SCALE GENOMIC DNA]</scope>
    <source>
        <strain evidence="3">CGMCC 1.3431</strain>
    </source>
</reference>
<evidence type="ECO:0008006" key="4">
    <source>
        <dbReference type="Google" id="ProtNLM"/>
    </source>
</evidence>
<dbReference type="Gene3D" id="1.10.238.10">
    <property type="entry name" value="EF-hand"/>
    <property type="match status" value="1"/>
</dbReference>
<evidence type="ECO:0000313" key="3">
    <source>
        <dbReference type="Proteomes" id="UP000199150"/>
    </source>
</evidence>
<proteinExistence type="predicted"/>
<dbReference type="Proteomes" id="UP000199150">
    <property type="component" value="Unassembled WGS sequence"/>
</dbReference>
<name>A0A1G4RXT7_9CAUL</name>
<dbReference type="AlphaFoldDB" id="A0A1G4RXT7"/>
<evidence type="ECO:0000256" key="1">
    <source>
        <dbReference type="SAM" id="MobiDB-lite"/>
    </source>
</evidence>
<protein>
    <recommendedName>
        <fullName evidence="4">EF-hand domain-containing protein</fullName>
    </recommendedName>
</protein>
<organism evidence="2 3">
    <name type="scientific">Asticcacaulis taihuensis</name>
    <dbReference type="NCBI Taxonomy" id="260084"/>
    <lineage>
        <taxon>Bacteria</taxon>
        <taxon>Pseudomonadati</taxon>
        <taxon>Pseudomonadota</taxon>
        <taxon>Alphaproteobacteria</taxon>
        <taxon>Caulobacterales</taxon>
        <taxon>Caulobacteraceae</taxon>
        <taxon>Asticcacaulis</taxon>
    </lineage>
</organism>
<dbReference type="OrthoDB" id="8455725at2"/>
<evidence type="ECO:0000313" key="2">
    <source>
        <dbReference type="EMBL" id="SCW61704.1"/>
    </source>
</evidence>
<gene>
    <name evidence="2" type="ORF">SAMN02927928_2246</name>
</gene>
<dbReference type="SUPFAM" id="SSF47473">
    <property type="entry name" value="EF-hand"/>
    <property type="match status" value="1"/>
</dbReference>
<dbReference type="InterPro" id="IPR011992">
    <property type="entry name" value="EF-hand-dom_pair"/>
</dbReference>
<accession>A0A1G4RXT7</accession>
<sequence>MTSPVSGPAGLSSAWAMTGASAPMPPAKRMSDLFGKIDSQNSGSITKPQLQTAFQTLSPPVNFKAYGVDKTWSALDPNQSGSVSKDAFVSTMTGLMTSLRGYAASQGGK</sequence>
<dbReference type="RefSeq" id="WP_090647773.1">
    <property type="nucleotide sequence ID" value="NZ_CBCRYE010000001.1"/>
</dbReference>
<keyword evidence="3" id="KW-1185">Reference proteome</keyword>